<dbReference type="InterPro" id="IPR003115">
    <property type="entry name" value="ParB_N"/>
</dbReference>
<dbReference type="EMBL" id="JAAEDI010000021">
    <property type="protein sequence ID" value="MBR0651753.1"/>
    <property type="molecule type" value="Genomic_DNA"/>
</dbReference>
<dbReference type="Pfam" id="PF02195">
    <property type="entry name" value="ParB_N"/>
    <property type="match status" value="1"/>
</dbReference>
<keyword evidence="3" id="KW-1185">Reference proteome</keyword>
<evidence type="ECO:0000313" key="2">
    <source>
        <dbReference type="EMBL" id="MBR0651753.1"/>
    </source>
</evidence>
<dbReference type="SUPFAM" id="SSF109709">
    <property type="entry name" value="KorB DNA-binding domain-like"/>
    <property type="match status" value="1"/>
</dbReference>
<dbReference type="InterPro" id="IPR011111">
    <property type="entry name" value="Plasmid_RepB"/>
</dbReference>
<accession>A0ABS5EL49</accession>
<organism evidence="2 3">
    <name type="scientific">Neoroseomonas terrae</name>
    <dbReference type="NCBI Taxonomy" id="424799"/>
    <lineage>
        <taxon>Bacteria</taxon>
        <taxon>Pseudomonadati</taxon>
        <taxon>Pseudomonadota</taxon>
        <taxon>Alphaproteobacteria</taxon>
        <taxon>Acetobacterales</taxon>
        <taxon>Acetobacteraceae</taxon>
        <taxon>Neoroseomonas</taxon>
    </lineage>
</organism>
<protein>
    <submittedName>
        <fullName evidence="2">ParB N-terminal domain-containing protein</fullName>
    </submittedName>
</protein>
<sequence>MAKSPLGQAVHACFEQKLVSLPISQIDFLRPVAPKVRRSAKYARIAASIDEVGIIEPPVVARRSPNNDRYLLLDGHLRVDVLASRGAEHVACLLATDDEAFTYNKRISRLAAVQEHRMILKAIEDGASEQRIARALNIDVQTLRAKKRMLAGVCPEAVDLLKDRSIAEGLFRVLKRMQPLRQIEAVELMIAMDRFTITYAEALLAATPQNQLVADDQPKQVRGLTPEQMALMERESSQLERELRVAERSYGPDHMHLVVARGYLGRLLGNARVVRYLAQQHPEFLAEFQRIIEGDTAAA</sequence>
<gene>
    <name evidence="2" type="ORF">GXW78_18935</name>
</gene>
<name>A0ABS5EL49_9PROT</name>
<dbReference type="Pfam" id="PF07506">
    <property type="entry name" value="RepB"/>
    <property type="match status" value="1"/>
</dbReference>
<dbReference type="SUPFAM" id="SSF110849">
    <property type="entry name" value="ParB/Sulfiredoxin"/>
    <property type="match status" value="1"/>
</dbReference>
<proteinExistence type="predicted"/>
<dbReference type="Proteomes" id="UP000698752">
    <property type="component" value="Unassembled WGS sequence"/>
</dbReference>
<evidence type="ECO:0000313" key="3">
    <source>
        <dbReference type="Proteomes" id="UP000698752"/>
    </source>
</evidence>
<dbReference type="InterPro" id="IPR036086">
    <property type="entry name" value="ParB/Sulfiredoxin_sf"/>
</dbReference>
<dbReference type="SMART" id="SM00470">
    <property type="entry name" value="ParB"/>
    <property type="match status" value="1"/>
</dbReference>
<reference evidence="3" key="1">
    <citation type="journal article" date="2021" name="Syst. Appl. Microbiol.">
        <title>Roseomonas hellenica sp. nov., isolated from roots of wild-growing Alkanna tinctoria.</title>
        <authorList>
            <person name="Rat A."/>
            <person name="Naranjo H.D."/>
            <person name="Lebbe L."/>
            <person name="Cnockaert M."/>
            <person name="Krigas N."/>
            <person name="Grigoriadou K."/>
            <person name="Maloupa E."/>
            <person name="Willems A."/>
        </authorList>
    </citation>
    <scope>NUCLEOTIDE SEQUENCE [LARGE SCALE GENOMIC DNA]</scope>
    <source>
        <strain evidence="3">LMG 31159</strain>
    </source>
</reference>
<comment type="caution">
    <text evidence="2">The sequence shown here is derived from an EMBL/GenBank/DDBJ whole genome shotgun (WGS) entry which is preliminary data.</text>
</comment>
<feature type="domain" description="ParB-like N-terminal" evidence="1">
    <location>
        <begin position="19"/>
        <end position="113"/>
    </location>
</feature>
<dbReference type="Gene3D" id="3.90.1530.10">
    <property type="entry name" value="Conserved hypothetical protein from pyrococcus furiosus pfu- 392566-001, ParB domain"/>
    <property type="match status" value="1"/>
</dbReference>
<evidence type="ECO:0000259" key="1">
    <source>
        <dbReference type="SMART" id="SM00470"/>
    </source>
</evidence>